<organism evidence="2">
    <name type="scientific">Terrestrivirus sp</name>
    <dbReference type="NCBI Taxonomy" id="2487775"/>
    <lineage>
        <taxon>Viruses</taxon>
        <taxon>Varidnaviria</taxon>
        <taxon>Bamfordvirae</taxon>
        <taxon>Nucleocytoviricota</taxon>
        <taxon>Megaviricetes</taxon>
        <taxon>Imitervirales</taxon>
        <taxon>Mimiviridae</taxon>
        <taxon>Klosneuvirinae</taxon>
    </lineage>
</organism>
<dbReference type="PANTHER" id="PTHR47978">
    <property type="match status" value="1"/>
</dbReference>
<dbReference type="PROSITE" id="PS51419">
    <property type="entry name" value="RAB"/>
    <property type="match status" value="1"/>
</dbReference>
<dbReference type="SMART" id="SM00175">
    <property type="entry name" value="RAB"/>
    <property type="match status" value="1"/>
</dbReference>
<dbReference type="PRINTS" id="PR00449">
    <property type="entry name" value="RASTRNSFRMNG"/>
</dbReference>
<protein>
    <submittedName>
        <fullName evidence="2">Ras-domain-containing protein</fullName>
    </submittedName>
</protein>
<evidence type="ECO:0000256" key="1">
    <source>
        <dbReference type="ARBA" id="ARBA00022741"/>
    </source>
</evidence>
<dbReference type="Pfam" id="PF08477">
    <property type="entry name" value="Roc"/>
    <property type="match status" value="1"/>
</dbReference>
<dbReference type="InterPro" id="IPR027417">
    <property type="entry name" value="P-loop_NTPase"/>
</dbReference>
<dbReference type="EMBL" id="MK071979">
    <property type="protein sequence ID" value="AYV75138.1"/>
    <property type="molecule type" value="Genomic_DNA"/>
</dbReference>
<gene>
    <name evidence="2" type="ORF">Terrestrivirus1_12</name>
</gene>
<accession>A0A3G4ZJX8</accession>
<sequence>MGIKFSSCTNHSEANDDHREHLIEKNIEKNIYKNKCANCDYNYMVKLILCGPSESGKSLFRYTIEDREMHKYEPTMGVDFSSSIFSFPHIHEKYKIQIWDLGGSERFHSVTQAYYKGSSLILFIYKNEDNIEQFNSTYKNAGRQCGEDQDKIIFIFNKPGQYLEQIRNMEINGYEYQQFMMDVKNKQNINKLFETIIPSCNHINHISNHISDHMPSKKINLKD</sequence>
<dbReference type="GO" id="GO:0000166">
    <property type="term" value="F:nucleotide binding"/>
    <property type="evidence" value="ECO:0007669"/>
    <property type="project" value="UniProtKB-KW"/>
</dbReference>
<proteinExistence type="predicted"/>
<name>A0A3G4ZJX8_9VIRU</name>
<reference evidence="2" key="1">
    <citation type="submission" date="2018-10" db="EMBL/GenBank/DDBJ databases">
        <title>Hidden diversity of soil giant viruses.</title>
        <authorList>
            <person name="Schulz F."/>
            <person name="Alteio L."/>
            <person name="Goudeau D."/>
            <person name="Ryan E.M."/>
            <person name="Malmstrom R.R."/>
            <person name="Blanchard J."/>
            <person name="Woyke T."/>
        </authorList>
    </citation>
    <scope>NUCLEOTIDE SEQUENCE</scope>
    <source>
        <strain evidence="2">TEV1</strain>
    </source>
</reference>
<dbReference type="Gene3D" id="3.40.50.300">
    <property type="entry name" value="P-loop containing nucleotide triphosphate hydrolases"/>
    <property type="match status" value="1"/>
</dbReference>
<keyword evidence="1" id="KW-0547">Nucleotide-binding</keyword>
<dbReference type="SUPFAM" id="SSF52540">
    <property type="entry name" value="P-loop containing nucleoside triphosphate hydrolases"/>
    <property type="match status" value="1"/>
</dbReference>
<evidence type="ECO:0000313" key="2">
    <source>
        <dbReference type="EMBL" id="AYV75138.1"/>
    </source>
</evidence>